<comment type="caution">
    <text evidence="1">The sequence shown here is derived from an EMBL/GenBank/DDBJ whole genome shotgun (WGS) entry which is preliminary data.</text>
</comment>
<reference evidence="1 2" key="1">
    <citation type="submission" date="2019-03" db="EMBL/GenBank/DDBJ databases">
        <title>Genomic Encyclopedia of Type Strains, Phase IV (KMG-IV): sequencing the most valuable type-strain genomes for metagenomic binning, comparative biology and taxonomic classification.</title>
        <authorList>
            <person name="Goeker M."/>
        </authorList>
    </citation>
    <scope>NUCLEOTIDE SEQUENCE [LARGE SCALE GENOMIC DNA]</scope>
    <source>
        <strain evidence="1 2">DSM 45934</strain>
    </source>
</reference>
<proteinExistence type="predicted"/>
<evidence type="ECO:0000313" key="2">
    <source>
        <dbReference type="Proteomes" id="UP000295680"/>
    </source>
</evidence>
<dbReference type="EMBL" id="SLWS01000001">
    <property type="protein sequence ID" value="TCO64923.1"/>
    <property type="molecule type" value="Genomic_DNA"/>
</dbReference>
<dbReference type="AlphaFoldDB" id="A0A4R2JWS6"/>
<keyword evidence="2" id="KW-1185">Reference proteome</keyword>
<dbReference type="Proteomes" id="UP000295680">
    <property type="component" value="Unassembled WGS sequence"/>
</dbReference>
<organism evidence="1 2">
    <name type="scientific">Actinocrispum wychmicini</name>
    <dbReference type="NCBI Taxonomy" id="1213861"/>
    <lineage>
        <taxon>Bacteria</taxon>
        <taxon>Bacillati</taxon>
        <taxon>Actinomycetota</taxon>
        <taxon>Actinomycetes</taxon>
        <taxon>Pseudonocardiales</taxon>
        <taxon>Pseudonocardiaceae</taxon>
        <taxon>Actinocrispum</taxon>
    </lineage>
</organism>
<accession>A0A4R2JWS6</accession>
<protein>
    <submittedName>
        <fullName evidence="1">S-DNA-T family DNA segregation ATPase FtsK/SpoIIIE</fullName>
    </submittedName>
</protein>
<sequence length="265" mass="28898">MALRIETKYLVELLGTLAYTAGSGILLHTTRGYPDGGEPGTSDLLVGTSTTGRAVGHTFVVAYGLLPQAALWPIEDVGAVLASFRPRLKDNKDHALEVELADGLVVVREDPDLFGNGLKLEFAAGDLQDYPREIWSLLTDEHLHPRVETPESVLVPRSPRTDYTPADLAPFVAIAKHIKCELQLFNYHQRLPTLVQIGHKFRGLIRPVVWPDDRSPTLGEGPASDVYPATLPPRTKDAVVDLRTATGIRTSTANELHTEEAASNA</sequence>
<gene>
    <name evidence="1" type="ORF">EV192_101707</name>
</gene>
<name>A0A4R2JWS6_9PSEU</name>
<dbReference type="OrthoDB" id="3693113at2"/>
<evidence type="ECO:0000313" key="1">
    <source>
        <dbReference type="EMBL" id="TCO64923.1"/>
    </source>
</evidence>
<dbReference type="RefSeq" id="WP_132110979.1">
    <property type="nucleotide sequence ID" value="NZ_SLWS01000001.1"/>
</dbReference>